<dbReference type="PANTHER" id="PTHR23517:SF2">
    <property type="entry name" value="MULTIDRUG RESISTANCE PROTEIN MDTH"/>
    <property type="match status" value="1"/>
</dbReference>
<dbReference type="RefSeq" id="WP_025358850.1">
    <property type="nucleotide sequence ID" value="NZ_BAAABQ010000041.1"/>
</dbReference>
<comment type="caution">
    <text evidence="8">The sequence shown here is derived from an EMBL/GenBank/DDBJ whole genome shotgun (WGS) entry which is preliminary data.</text>
</comment>
<sequence>MKLLPPPGPKRWLVVSWLIKNVGSGLYLPTSTLYFTRVAGFGVHEVALGLTVAGLVTFAGSLPLGVLADRFGPRRLYTMLLTTQFIVLAGLALVRSFPFFFCAITVFLLAEQGSTAARGALVATVGEGSERVQFRVYLRIVASIAVTIGAGLAALAIQADTTAAYTVLLLVTATTYLAAAAPLRGLPLETPAGSTTPRSRPTRVFRDGRYVVITFICGVLSLHAQVLSFAVPLWVTGHTTAPPVLVSVLVVVNTVLVIFLQARASKGAEDNPTAARLCRCAGLALLAACCVVAPTGSLPQWHAVALLLIFAVLLTAGELWTSGGSFGLSFTLAPDGAHGQYQGFFALGRGLATAVAPGLLTVLCLGSGYGWLILGLCFAGAGALAPLVVTGTRSAGRQDTRS</sequence>
<evidence type="ECO:0000256" key="6">
    <source>
        <dbReference type="ARBA" id="ARBA00023136"/>
    </source>
</evidence>
<feature type="transmembrane region" description="Helical" evidence="7">
    <location>
        <begin position="136"/>
        <end position="157"/>
    </location>
</feature>
<dbReference type="Pfam" id="PF07690">
    <property type="entry name" value="MFS_1"/>
    <property type="match status" value="1"/>
</dbReference>
<feature type="transmembrane region" description="Helical" evidence="7">
    <location>
        <begin position="12"/>
        <end position="35"/>
    </location>
</feature>
<evidence type="ECO:0000256" key="3">
    <source>
        <dbReference type="ARBA" id="ARBA00022475"/>
    </source>
</evidence>
<dbReference type="InterPro" id="IPR050171">
    <property type="entry name" value="MFS_Transporters"/>
</dbReference>
<gene>
    <name evidence="8" type="ORF">BC739_000739</name>
</gene>
<keyword evidence="5 7" id="KW-1133">Transmembrane helix</keyword>
<evidence type="ECO:0000256" key="2">
    <source>
        <dbReference type="ARBA" id="ARBA00022448"/>
    </source>
</evidence>
<keyword evidence="4 7" id="KW-0812">Transmembrane</keyword>
<evidence type="ECO:0000256" key="7">
    <source>
        <dbReference type="SAM" id="Phobius"/>
    </source>
</evidence>
<keyword evidence="9" id="KW-1185">Reference proteome</keyword>
<dbReference type="PANTHER" id="PTHR23517">
    <property type="entry name" value="RESISTANCE PROTEIN MDTM, PUTATIVE-RELATED-RELATED"/>
    <property type="match status" value="1"/>
</dbReference>
<feature type="transmembrane region" description="Helical" evidence="7">
    <location>
        <begin position="210"/>
        <end position="235"/>
    </location>
</feature>
<feature type="transmembrane region" description="Helical" evidence="7">
    <location>
        <begin position="341"/>
        <end position="363"/>
    </location>
</feature>
<feature type="transmembrane region" description="Helical" evidence="7">
    <location>
        <begin position="86"/>
        <end position="110"/>
    </location>
</feature>
<evidence type="ECO:0000256" key="5">
    <source>
        <dbReference type="ARBA" id="ARBA00022989"/>
    </source>
</evidence>
<dbReference type="InterPro" id="IPR011701">
    <property type="entry name" value="MFS"/>
</dbReference>
<evidence type="ECO:0000313" key="8">
    <source>
        <dbReference type="EMBL" id="MBA8923542.1"/>
    </source>
</evidence>
<reference evidence="8 9" key="1">
    <citation type="submission" date="2020-08" db="EMBL/GenBank/DDBJ databases">
        <title>Genomic Encyclopedia of Archaeal and Bacterial Type Strains, Phase II (KMG-II): from individual species to whole genera.</title>
        <authorList>
            <person name="Goeker M."/>
        </authorList>
    </citation>
    <scope>NUCLEOTIDE SEQUENCE [LARGE SCALE GENOMIC DNA]</scope>
    <source>
        <strain evidence="8 9">DSM 43850</strain>
    </source>
</reference>
<evidence type="ECO:0000256" key="4">
    <source>
        <dbReference type="ARBA" id="ARBA00022692"/>
    </source>
</evidence>
<proteinExistence type="predicted"/>
<dbReference type="SUPFAM" id="SSF103473">
    <property type="entry name" value="MFS general substrate transporter"/>
    <property type="match status" value="1"/>
</dbReference>
<evidence type="ECO:0000256" key="1">
    <source>
        <dbReference type="ARBA" id="ARBA00004651"/>
    </source>
</evidence>
<keyword evidence="6 7" id="KW-0472">Membrane</keyword>
<name>A0ABR6B9Y5_9PSEU</name>
<evidence type="ECO:0000313" key="9">
    <source>
        <dbReference type="Proteomes" id="UP000517916"/>
    </source>
</evidence>
<feature type="transmembrane region" description="Helical" evidence="7">
    <location>
        <begin position="274"/>
        <end position="295"/>
    </location>
</feature>
<feature type="transmembrane region" description="Helical" evidence="7">
    <location>
        <begin position="369"/>
        <end position="389"/>
    </location>
</feature>
<dbReference type="Gene3D" id="1.20.1250.20">
    <property type="entry name" value="MFS general substrate transporter like domains"/>
    <property type="match status" value="1"/>
</dbReference>
<feature type="transmembrane region" description="Helical" evidence="7">
    <location>
        <begin position="163"/>
        <end position="183"/>
    </location>
</feature>
<feature type="transmembrane region" description="Helical" evidence="7">
    <location>
        <begin position="47"/>
        <end position="66"/>
    </location>
</feature>
<dbReference type="InterPro" id="IPR036259">
    <property type="entry name" value="MFS_trans_sf"/>
</dbReference>
<keyword evidence="2" id="KW-0813">Transport</keyword>
<accession>A0ABR6B9Y5</accession>
<dbReference type="Proteomes" id="UP000517916">
    <property type="component" value="Unassembled WGS sequence"/>
</dbReference>
<feature type="transmembrane region" description="Helical" evidence="7">
    <location>
        <begin position="301"/>
        <end position="320"/>
    </location>
</feature>
<protein>
    <submittedName>
        <fullName evidence="8">MFS family permease</fullName>
    </submittedName>
</protein>
<comment type="subcellular location">
    <subcellularLocation>
        <location evidence="1">Cell membrane</location>
        <topology evidence="1">Multi-pass membrane protein</topology>
    </subcellularLocation>
</comment>
<feature type="transmembrane region" description="Helical" evidence="7">
    <location>
        <begin position="241"/>
        <end position="262"/>
    </location>
</feature>
<organism evidence="8 9">
    <name type="scientific">Kutzneria viridogrisea</name>
    <dbReference type="NCBI Taxonomy" id="47990"/>
    <lineage>
        <taxon>Bacteria</taxon>
        <taxon>Bacillati</taxon>
        <taxon>Actinomycetota</taxon>
        <taxon>Actinomycetes</taxon>
        <taxon>Pseudonocardiales</taxon>
        <taxon>Pseudonocardiaceae</taxon>
        <taxon>Kutzneria</taxon>
    </lineage>
</organism>
<dbReference type="EMBL" id="JACJID010000001">
    <property type="protein sequence ID" value="MBA8923542.1"/>
    <property type="molecule type" value="Genomic_DNA"/>
</dbReference>
<keyword evidence="3" id="KW-1003">Cell membrane</keyword>